<comment type="caution">
    <text evidence="2">The sequence shown here is derived from an EMBL/GenBank/DDBJ whole genome shotgun (WGS) entry which is preliminary data.</text>
</comment>
<name>A0ABN2AUZ4_9ACTN</name>
<feature type="compositionally biased region" description="Low complexity" evidence="1">
    <location>
        <begin position="131"/>
        <end position="143"/>
    </location>
</feature>
<keyword evidence="3" id="KW-1185">Reference proteome</keyword>
<organism evidence="2 3">
    <name type="scientific">Dactylosporangium maewongense</name>
    <dbReference type="NCBI Taxonomy" id="634393"/>
    <lineage>
        <taxon>Bacteria</taxon>
        <taxon>Bacillati</taxon>
        <taxon>Actinomycetota</taxon>
        <taxon>Actinomycetes</taxon>
        <taxon>Micromonosporales</taxon>
        <taxon>Micromonosporaceae</taxon>
        <taxon>Dactylosporangium</taxon>
    </lineage>
</organism>
<dbReference type="Proteomes" id="UP001501470">
    <property type="component" value="Unassembled WGS sequence"/>
</dbReference>
<reference evidence="2 3" key="1">
    <citation type="journal article" date="2019" name="Int. J. Syst. Evol. Microbiol.">
        <title>The Global Catalogue of Microorganisms (GCM) 10K type strain sequencing project: providing services to taxonomists for standard genome sequencing and annotation.</title>
        <authorList>
            <consortium name="The Broad Institute Genomics Platform"/>
            <consortium name="The Broad Institute Genome Sequencing Center for Infectious Disease"/>
            <person name="Wu L."/>
            <person name="Ma J."/>
        </authorList>
    </citation>
    <scope>NUCLEOTIDE SEQUENCE [LARGE SCALE GENOMIC DNA]</scope>
    <source>
        <strain evidence="2 3">JCM 15933</strain>
    </source>
</reference>
<feature type="region of interest" description="Disordered" evidence="1">
    <location>
        <begin position="131"/>
        <end position="181"/>
    </location>
</feature>
<evidence type="ECO:0000313" key="2">
    <source>
        <dbReference type="EMBL" id="GAA1526538.1"/>
    </source>
</evidence>
<protein>
    <submittedName>
        <fullName evidence="2">Uncharacterized protein</fullName>
    </submittedName>
</protein>
<accession>A0ABN2AUZ4</accession>
<feature type="region of interest" description="Disordered" evidence="1">
    <location>
        <begin position="1"/>
        <end position="117"/>
    </location>
</feature>
<gene>
    <name evidence="2" type="ORF">GCM10009827_049170</name>
</gene>
<evidence type="ECO:0000256" key="1">
    <source>
        <dbReference type="SAM" id="MobiDB-lite"/>
    </source>
</evidence>
<evidence type="ECO:0000313" key="3">
    <source>
        <dbReference type="Proteomes" id="UP001501470"/>
    </source>
</evidence>
<feature type="compositionally biased region" description="Low complexity" evidence="1">
    <location>
        <begin position="55"/>
        <end position="65"/>
    </location>
</feature>
<proteinExistence type="predicted"/>
<dbReference type="EMBL" id="BAAAQD010000009">
    <property type="protein sequence ID" value="GAA1526538.1"/>
    <property type="molecule type" value="Genomic_DNA"/>
</dbReference>
<sequence length="232" mass="23386">MVLAPLTNGDTSRNAVIPGKTLANAPPHTEVVEVDPVGPSGARLHGTTDGAHVTSISGISGISGSFAGQRTALRPPPPPKDGQDPMSAVSKALGLSGDQLKSKLDSGQSLTEVAEEQGVSHDDLIAAIKAGKPASAATSVSASVEKDDDAVAERIAAQKGTPGPPPGAPRGGAAGLSDESKLQQLSTLLETDSGSLRGSSATEVVKRMQDKGIDLSRLRSVLDSGDLVDYAA</sequence>